<sequence>MPASREVDAECRAALDGLAIPDPWDVVALVEWLGQRRRRPIILIPWPTAGGVTGCWVAAAHQDYIVYERTATPLHRSVIVCHEVAHIWLGHRGHPTTALAEESVLPHGYSDDEEIRAETLAELILEQAALPAPKVPEDVLRVMKTLDQGVTVDSLADQRGVPARRRRRWLGPRP</sequence>
<protein>
    <recommendedName>
        <fullName evidence="3">IrrE N-terminal-like domain-containing protein</fullName>
    </recommendedName>
</protein>
<accession>A0A8J3KQR4</accession>
<name>A0A8J3KQR4_9ACTN</name>
<dbReference type="AlphaFoldDB" id="A0A8J3KQR4"/>
<organism evidence="1 2">
    <name type="scientific">Catellatospora coxensis</name>
    <dbReference type="NCBI Taxonomy" id="310354"/>
    <lineage>
        <taxon>Bacteria</taxon>
        <taxon>Bacillati</taxon>
        <taxon>Actinomycetota</taxon>
        <taxon>Actinomycetes</taxon>
        <taxon>Micromonosporales</taxon>
        <taxon>Micromonosporaceae</taxon>
        <taxon>Catellatospora</taxon>
    </lineage>
</organism>
<dbReference type="Proteomes" id="UP000630887">
    <property type="component" value="Unassembled WGS sequence"/>
</dbReference>
<dbReference type="RefSeq" id="WP_203693703.1">
    <property type="nucleotide sequence ID" value="NZ_BAAALC010000013.1"/>
</dbReference>
<proteinExistence type="predicted"/>
<comment type="caution">
    <text evidence="1">The sequence shown here is derived from an EMBL/GenBank/DDBJ whole genome shotgun (WGS) entry which is preliminary data.</text>
</comment>
<evidence type="ECO:0000313" key="2">
    <source>
        <dbReference type="Proteomes" id="UP000630887"/>
    </source>
</evidence>
<keyword evidence="2" id="KW-1185">Reference proteome</keyword>
<dbReference type="EMBL" id="BONI01000033">
    <property type="protein sequence ID" value="GIG07362.1"/>
    <property type="molecule type" value="Genomic_DNA"/>
</dbReference>
<reference evidence="1 2" key="1">
    <citation type="submission" date="2021-01" db="EMBL/GenBank/DDBJ databases">
        <title>Whole genome shotgun sequence of Catellatospora coxensis NBRC 107359.</title>
        <authorList>
            <person name="Komaki H."/>
            <person name="Tamura T."/>
        </authorList>
    </citation>
    <scope>NUCLEOTIDE SEQUENCE [LARGE SCALE GENOMIC DNA]</scope>
    <source>
        <strain evidence="1 2">NBRC 107359</strain>
    </source>
</reference>
<evidence type="ECO:0000313" key="1">
    <source>
        <dbReference type="EMBL" id="GIG07362.1"/>
    </source>
</evidence>
<gene>
    <name evidence="1" type="ORF">Cco03nite_40620</name>
</gene>
<evidence type="ECO:0008006" key="3">
    <source>
        <dbReference type="Google" id="ProtNLM"/>
    </source>
</evidence>